<dbReference type="GO" id="GO:0005975">
    <property type="term" value="P:carbohydrate metabolic process"/>
    <property type="evidence" value="ECO:0007669"/>
    <property type="project" value="InterPro"/>
</dbReference>
<dbReference type="PANTHER" id="PTHR31736">
    <property type="match status" value="1"/>
</dbReference>
<reference evidence="16 17" key="1">
    <citation type="submission" date="2016-10" db="EMBL/GenBank/DDBJ databases">
        <title>Draft genome sequence of Coniochaeta ligniaria NRRL30616, a lignocellulolytic fungus for bioabatement of inhibitors in plant biomass hydrolysates.</title>
        <authorList>
            <consortium name="DOE Joint Genome Institute"/>
            <person name="Jimenez D.J."/>
            <person name="Hector R.E."/>
            <person name="Riley R."/>
            <person name="Sun H."/>
            <person name="Grigoriev I.V."/>
            <person name="Van Elsas J.D."/>
            <person name="Nichols N.N."/>
        </authorList>
    </citation>
    <scope>NUCLEOTIDE SEQUENCE [LARGE SCALE GENOMIC DNA]</scope>
    <source>
        <strain evidence="16 17">NRRL 30616</strain>
    </source>
</reference>
<keyword evidence="8" id="KW-0325">Glycoprotein</keyword>
<evidence type="ECO:0000256" key="4">
    <source>
        <dbReference type="ARBA" id="ARBA00022729"/>
    </source>
</evidence>
<evidence type="ECO:0000256" key="10">
    <source>
        <dbReference type="ARBA" id="ARBA00023316"/>
    </source>
</evidence>
<keyword evidence="4 15" id="KW-0732">Signal</keyword>
<organism evidence="16 17">
    <name type="scientific">Coniochaeta ligniaria NRRL 30616</name>
    <dbReference type="NCBI Taxonomy" id="1408157"/>
    <lineage>
        <taxon>Eukaryota</taxon>
        <taxon>Fungi</taxon>
        <taxon>Dikarya</taxon>
        <taxon>Ascomycota</taxon>
        <taxon>Pezizomycotina</taxon>
        <taxon>Sordariomycetes</taxon>
        <taxon>Sordariomycetidae</taxon>
        <taxon>Coniochaetales</taxon>
        <taxon>Coniochaetaceae</taxon>
        <taxon>Coniochaeta</taxon>
    </lineage>
</organism>
<dbReference type="InterPro" id="IPR000743">
    <property type="entry name" value="Glyco_hydro_28"/>
</dbReference>
<feature type="active site" evidence="13">
    <location>
        <position position="267"/>
    </location>
</feature>
<comment type="similarity">
    <text evidence="2 14">Belongs to the glycosyl hydrolase 28 family.</text>
</comment>
<evidence type="ECO:0000256" key="3">
    <source>
        <dbReference type="ARBA" id="ARBA00022525"/>
    </source>
</evidence>
<keyword evidence="7" id="KW-1015">Disulfide bond</keyword>
<evidence type="ECO:0000256" key="11">
    <source>
        <dbReference type="ARBA" id="ARBA00038933"/>
    </source>
</evidence>
<evidence type="ECO:0000256" key="2">
    <source>
        <dbReference type="ARBA" id="ARBA00008834"/>
    </source>
</evidence>
<dbReference type="SUPFAM" id="SSF51126">
    <property type="entry name" value="Pectin lyase-like"/>
    <property type="match status" value="1"/>
</dbReference>
<comment type="catalytic activity">
    <reaction evidence="12">
        <text>[(1-&gt;4)-alpha-D-galacturonosyl](n) + H2O = alpha-D-galacturonate + [(1-&gt;4)-alpha-D-galacturonosyl](n-1)</text>
        <dbReference type="Rhea" id="RHEA:14117"/>
        <dbReference type="Rhea" id="RHEA-COMP:14570"/>
        <dbReference type="Rhea" id="RHEA-COMP:14572"/>
        <dbReference type="ChEBI" id="CHEBI:15377"/>
        <dbReference type="ChEBI" id="CHEBI:58658"/>
        <dbReference type="ChEBI" id="CHEBI:140523"/>
        <dbReference type="EC" id="3.2.1.67"/>
    </reaction>
</comment>
<evidence type="ECO:0000256" key="1">
    <source>
        <dbReference type="ARBA" id="ARBA00004613"/>
    </source>
</evidence>
<evidence type="ECO:0000256" key="14">
    <source>
        <dbReference type="RuleBase" id="RU361169"/>
    </source>
</evidence>
<dbReference type="STRING" id="1408157.A0A1J7JCV4"/>
<dbReference type="PANTHER" id="PTHR31736:SF14">
    <property type="entry name" value="EXOPOLYGALACTURONASE X-1-RELATED"/>
    <property type="match status" value="1"/>
</dbReference>
<evidence type="ECO:0000313" key="16">
    <source>
        <dbReference type="EMBL" id="OIW31169.1"/>
    </source>
</evidence>
<dbReference type="EC" id="3.2.1.67" evidence="11"/>
<dbReference type="InParanoid" id="A0A1J7JCV4"/>
<proteinExistence type="inferred from homology"/>
<keyword evidence="3" id="KW-0964">Secreted</keyword>
<evidence type="ECO:0000256" key="6">
    <source>
        <dbReference type="ARBA" id="ARBA00022801"/>
    </source>
</evidence>
<protein>
    <recommendedName>
        <fullName evidence="11">galacturonan 1,4-alpha-galacturonidase</fullName>
        <ecNumber evidence="11">3.2.1.67</ecNumber>
    </recommendedName>
</protein>
<evidence type="ECO:0000313" key="17">
    <source>
        <dbReference type="Proteomes" id="UP000182658"/>
    </source>
</evidence>
<evidence type="ECO:0000256" key="12">
    <source>
        <dbReference type="ARBA" id="ARBA00048766"/>
    </source>
</evidence>
<evidence type="ECO:0000256" key="9">
    <source>
        <dbReference type="ARBA" id="ARBA00023295"/>
    </source>
</evidence>
<dbReference type="GO" id="GO:0004650">
    <property type="term" value="F:polygalacturonase activity"/>
    <property type="evidence" value="ECO:0007669"/>
    <property type="project" value="InterPro"/>
</dbReference>
<feature type="chain" id="PRO_5012182192" description="galacturonan 1,4-alpha-galacturonidase" evidence="15">
    <location>
        <begin position="22"/>
        <end position="433"/>
    </location>
</feature>
<dbReference type="GO" id="GO:0071555">
    <property type="term" value="P:cell wall organization"/>
    <property type="evidence" value="ECO:0007669"/>
    <property type="project" value="UniProtKB-KW"/>
</dbReference>
<keyword evidence="10" id="KW-0961">Cell wall biogenesis/degradation</keyword>
<dbReference type="Pfam" id="PF00295">
    <property type="entry name" value="Glyco_hydro_28"/>
    <property type="match status" value="1"/>
</dbReference>
<dbReference type="AlphaFoldDB" id="A0A1J7JCV4"/>
<evidence type="ECO:0000256" key="13">
    <source>
        <dbReference type="PROSITE-ProRule" id="PRU10052"/>
    </source>
</evidence>
<dbReference type="Proteomes" id="UP000182658">
    <property type="component" value="Unassembled WGS sequence"/>
</dbReference>
<dbReference type="Gene3D" id="2.160.20.10">
    <property type="entry name" value="Single-stranded right-handed beta-helix, Pectin lyase-like"/>
    <property type="match status" value="1"/>
</dbReference>
<gene>
    <name evidence="16" type="ORF">CONLIGDRAFT_679899</name>
</gene>
<feature type="signal peptide" evidence="15">
    <location>
        <begin position="1"/>
        <end position="21"/>
    </location>
</feature>
<evidence type="ECO:0000256" key="15">
    <source>
        <dbReference type="SAM" id="SignalP"/>
    </source>
</evidence>
<sequence length="433" mass="46421">MVQSLASLLAIASLAVSSASAVVYSPNGGKPVIERPSIKAWPLHPGKPHAASPARDPDKYCFVKPSCKSDDDAANILKAFQTCNHGGTVVLDADYTIGSPLDLTFLDGVDVAISGTISFSGDVDYWVEHSFKYAYQVSSAFWRFGGRDVNIYGNGVGLINGNGQPWYDAFAANASLQRPILLVLDGLNGGSWFNLIANSSDIIVSDMDIKVGSTSKNPAKNTDGWDTYRSDSIVIQSSTINNGDDCVSFKPNSTNIVVQNLHCNGSHGISVGSLGQYIGEYDVVENVTVYDISMSNASDGARIKVWPGNYTPFQPGLSGGGGSGHVRNVTYDTVHNTNNDWAVELTQCYGQSNQTLCNLYPSNMTISDVVFKNMWGTTSKKYDPKVGTLVCSSPEKCLNIRAENITVTPPSGKTATWVCTNMDNSLLDISCIV</sequence>
<dbReference type="EMBL" id="KV875096">
    <property type="protein sequence ID" value="OIW31169.1"/>
    <property type="molecule type" value="Genomic_DNA"/>
</dbReference>
<keyword evidence="17" id="KW-1185">Reference proteome</keyword>
<keyword evidence="5" id="KW-0677">Repeat</keyword>
<keyword evidence="6 14" id="KW-0378">Hydrolase</keyword>
<dbReference type="GO" id="GO:0047911">
    <property type="term" value="F:galacturan 1,4-alpha-galacturonidase activity"/>
    <property type="evidence" value="ECO:0007669"/>
    <property type="project" value="UniProtKB-EC"/>
</dbReference>
<dbReference type="InterPro" id="IPR012334">
    <property type="entry name" value="Pectin_lyas_fold"/>
</dbReference>
<dbReference type="GO" id="GO:0005576">
    <property type="term" value="C:extracellular region"/>
    <property type="evidence" value="ECO:0007669"/>
    <property type="project" value="UniProtKB-SubCell"/>
</dbReference>
<evidence type="ECO:0000256" key="8">
    <source>
        <dbReference type="ARBA" id="ARBA00023180"/>
    </source>
</evidence>
<dbReference type="InterPro" id="IPR011050">
    <property type="entry name" value="Pectin_lyase_fold/virulence"/>
</dbReference>
<keyword evidence="9 14" id="KW-0326">Glycosidase</keyword>
<evidence type="ECO:0000256" key="7">
    <source>
        <dbReference type="ARBA" id="ARBA00023157"/>
    </source>
</evidence>
<comment type="subcellular location">
    <subcellularLocation>
        <location evidence="1">Secreted</location>
    </subcellularLocation>
</comment>
<evidence type="ECO:0000256" key="5">
    <source>
        <dbReference type="ARBA" id="ARBA00022737"/>
    </source>
</evidence>
<name>A0A1J7JCV4_9PEZI</name>
<dbReference type="OrthoDB" id="187139at2759"/>
<accession>A0A1J7JCV4</accession>
<dbReference type="PROSITE" id="PS00502">
    <property type="entry name" value="POLYGALACTURONASE"/>
    <property type="match status" value="1"/>
</dbReference>